<dbReference type="NCBIfam" id="TIGR02230">
    <property type="entry name" value="ATPase_gene1"/>
    <property type="match status" value="1"/>
</dbReference>
<keyword evidence="2" id="KW-0812">Transmembrane</keyword>
<dbReference type="Proteomes" id="UP000318081">
    <property type="component" value="Chromosome"/>
</dbReference>
<dbReference type="Pfam" id="PF09527">
    <property type="entry name" value="ATPase_gene1"/>
    <property type="match status" value="1"/>
</dbReference>
<proteinExistence type="predicted"/>
<accession>A0ABX5XMY1</accession>
<dbReference type="InterPro" id="IPR011744">
    <property type="entry name" value="ATPase_gene1"/>
</dbReference>
<protein>
    <submittedName>
        <fullName evidence="3">F0F1-ATPase subunit (ATPase_gene1)</fullName>
    </submittedName>
</protein>
<dbReference type="InterPro" id="IPR032820">
    <property type="entry name" value="ATPase_put"/>
</dbReference>
<feature type="compositionally biased region" description="Low complexity" evidence="1">
    <location>
        <begin position="10"/>
        <end position="29"/>
    </location>
</feature>
<keyword evidence="2" id="KW-0472">Membrane</keyword>
<feature type="compositionally biased region" description="Basic and acidic residues" evidence="1">
    <location>
        <begin position="40"/>
        <end position="58"/>
    </location>
</feature>
<organism evidence="3 4">
    <name type="scientific">Stieleria magnilauensis</name>
    <dbReference type="NCBI Taxonomy" id="2527963"/>
    <lineage>
        <taxon>Bacteria</taxon>
        <taxon>Pseudomonadati</taxon>
        <taxon>Planctomycetota</taxon>
        <taxon>Planctomycetia</taxon>
        <taxon>Pirellulales</taxon>
        <taxon>Pirellulaceae</taxon>
        <taxon>Stieleria</taxon>
    </lineage>
</organism>
<gene>
    <name evidence="3" type="ORF">TBK1r_22760</name>
</gene>
<evidence type="ECO:0000256" key="1">
    <source>
        <dbReference type="SAM" id="MobiDB-lite"/>
    </source>
</evidence>
<dbReference type="EMBL" id="CP036432">
    <property type="protein sequence ID" value="QDV83338.1"/>
    <property type="molecule type" value="Genomic_DNA"/>
</dbReference>
<evidence type="ECO:0000313" key="3">
    <source>
        <dbReference type="EMBL" id="QDV83338.1"/>
    </source>
</evidence>
<sequence>MSGSDHDRPNNTPSNTPSKPASNTPSNAACGAELQQTSPEEFRSDLERDVSTREQRKLKARAEVNRTIWFGLGTFGLVGWSVTLPALAGIATGIWIDHRFPSRFSWTLMLLVVGVALGCLNAWRWISRESQNDVRH</sequence>
<feature type="transmembrane region" description="Helical" evidence="2">
    <location>
        <begin position="67"/>
        <end position="96"/>
    </location>
</feature>
<keyword evidence="2" id="KW-1133">Transmembrane helix</keyword>
<evidence type="ECO:0000256" key="2">
    <source>
        <dbReference type="SAM" id="Phobius"/>
    </source>
</evidence>
<keyword evidence="4" id="KW-1185">Reference proteome</keyword>
<feature type="transmembrane region" description="Helical" evidence="2">
    <location>
        <begin position="108"/>
        <end position="126"/>
    </location>
</feature>
<dbReference type="RefSeq" id="WP_145210046.1">
    <property type="nucleotide sequence ID" value="NZ_CP036432.1"/>
</dbReference>
<evidence type="ECO:0000313" key="4">
    <source>
        <dbReference type="Proteomes" id="UP000318081"/>
    </source>
</evidence>
<feature type="region of interest" description="Disordered" evidence="1">
    <location>
        <begin position="1"/>
        <end position="58"/>
    </location>
</feature>
<name>A0ABX5XMY1_9BACT</name>
<reference evidence="3 4" key="1">
    <citation type="submission" date="2019-02" db="EMBL/GenBank/DDBJ databases">
        <title>Deep-cultivation of Planctomycetes and their phenomic and genomic characterization uncovers novel biology.</title>
        <authorList>
            <person name="Wiegand S."/>
            <person name="Jogler M."/>
            <person name="Boedeker C."/>
            <person name="Pinto D."/>
            <person name="Vollmers J."/>
            <person name="Rivas-Marin E."/>
            <person name="Kohn T."/>
            <person name="Peeters S.H."/>
            <person name="Heuer A."/>
            <person name="Rast P."/>
            <person name="Oberbeckmann S."/>
            <person name="Bunk B."/>
            <person name="Jeske O."/>
            <person name="Meyerdierks A."/>
            <person name="Storesund J.E."/>
            <person name="Kallscheuer N."/>
            <person name="Luecker S."/>
            <person name="Lage O.M."/>
            <person name="Pohl T."/>
            <person name="Merkel B.J."/>
            <person name="Hornburger P."/>
            <person name="Mueller R.-W."/>
            <person name="Bruemmer F."/>
            <person name="Labrenz M."/>
            <person name="Spormann A.M."/>
            <person name="Op den Camp H."/>
            <person name="Overmann J."/>
            <person name="Amann R."/>
            <person name="Jetten M.S.M."/>
            <person name="Mascher T."/>
            <person name="Medema M.H."/>
            <person name="Devos D.P."/>
            <person name="Kaster A.-K."/>
            <person name="Ovreas L."/>
            <person name="Rohde M."/>
            <person name="Galperin M.Y."/>
            <person name="Jogler C."/>
        </authorList>
    </citation>
    <scope>NUCLEOTIDE SEQUENCE [LARGE SCALE GENOMIC DNA]</scope>
    <source>
        <strain evidence="3 4">TBK1r</strain>
    </source>
</reference>